<reference evidence="3 4" key="1">
    <citation type="submission" date="2018-03" db="EMBL/GenBank/DDBJ databases">
        <title>Genomic Encyclopedia of Archaeal and Bacterial Type Strains, Phase II (KMG-II): from individual species to whole genera.</title>
        <authorList>
            <person name="Goeker M."/>
        </authorList>
    </citation>
    <scope>NUCLEOTIDE SEQUENCE [LARGE SCALE GENOMIC DNA]</scope>
    <source>
        <strain evidence="3 4">DSM 45348</strain>
    </source>
</reference>
<evidence type="ECO:0000259" key="2">
    <source>
        <dbReference type="Pfam" id="PF23636"/>
    </source>
</evidence>
<evidence type="ECO:0000256" key="1">
    <source>
        <dbReference type="SAM" id="Phobius"/>
    </source>
</evidence>
<keyword evidence="1" id="KW-1133">Transmembrane helix</keyword>
<feature type="transmembrane region" description="Helical" evidence="1">
    <location>
        <begin position="121"/>
        <end position="141"/>
    </location>
</feature>
<dbReference type="RefSeq" id="WP_245908167.1">
    <property type="nucleotide sequence ID" value="NZ_PVZG01000004.1"/>
</dbReference>
<feature type="transmembrane region" description="Helical" evidence="1">
    <location>
        <begin position="62"/>
        <end position="88"/>
    </location>
</feature>
<feature type="domain" description="DUF7144" evidence="2">
    <location>
        <begin position="26"/>
        <end position="140"/>
    </location>
</feature>
<sequence>MPDPETVPGAAYAGVTRSEATAWAGWALLGAIMIFMLGVVHVSTGLLALLRPEALAGGRADLLLPVGLTAVAWVHTAIGTVAAVTGLGLLRGLVWARVTTVLLAVVAALVNFVFLDVYPMWSVTAIAMTVVVTYAVSVHGAEVAGAYGDS</sequence>
<keyword evidence="4" id="KW-1185">Reference proteome</keyword>
<feature type="transmembrane region" description="Helical" evidence="1">
    <location>
        <begin position="94"/>
        <end position="114"/>
    </location>
</feature>
<keyword evidence="1" id="KW-0472">Membrane</keyword>
<dbReference type="InterPro" id="IPR055568">
    <property type="entry name" value="DUF7144"/>
</dbReference>
<dbReference type="Pfam" id="PF23636">
    <property type="entry name" value="DUF7144"/>
    <property type="match status" value="1"/>
</dbReference>
<comment type="caution">
    <text evidence="3">The sequence shown here is derived from an EMBL/GenBank/DDBJ whole genome shotgun (WGS) entry which is preliminary data.</text>
</comment>
<organism evidence="3 4">
    <name type="scientific">Pseudosporangium ferrugineum</name>
    <dbReference type="NCBI Taxonomy" id="439699"/>
    <lineage>
        <taxon>Bacteria</taxon>
        <taxon>Bacillati</taxon>
        <taxon>Actinomycetota</taxon>
        <taxon>Actinomycetes</taxon>
        <taxon>Micromonosporales</taxon>
        <taxon>Micromonosporaceae</taxon>
        <taxon>Pseudosporangium</taxon>
    </lineage>
</organism>
<dbReference type="AlphaFoldDB" id="A0A2T0SBQ1"/>
<gene>
    <name evidence="3" type="ORF">CLV70_104384</name>
</gene>
<keyword evidence="1" id="KW-0812">Transmembrane</keyword>
<dbReference type="Proteomes" id="UP000239209">
    <property type="component" value="Unassembled WGS sequence"/>
</dbReference>
<evidence type="ECO:0000313" key="4">
    <source>
        <dbReference type="Proteomes" id="UP000239209"/>
    </source>
</evidence>
<dbReference type="EMBL" id="PVZG01000004">
    <property type="protein sequence ID" value="PRY30832.1"/>
    <property type="molecule type" value="Genomic_DNA"/>
</dbReference>
<protein>
    <recommendedName>
        <fullName evidence="2">DUF7144 domain-containing protein</fullName>
    </recommendedName>
</protein>
<accession>A0A2T0SBQ1</accession>
<feature type="transmembrane region" description="Helical" evidence="1">
    <location>
        <begin position="23"/>
        <end position="50"/>
    </location>
</feature>
<evidence type="ECO:0000313" key="3">
    <source>
        <dbReference type="EMBL" id="PRY30832.1"/>
    </source>
</evidence>
<proteinExistence type="predicted"/>
<name>A0A2T0SBQ1_9ACTN</name>